<proteinExistence type="predicted"/>
<dbReference type="InterPro" id="IPR011008">
    <property type="entry name" value="Dimeric_a/b-barrel"/>
</dbReference>
<evidence type="ECO:0000313" key="3">
    <source>
        <dbReference type="Proteomes" id="UP000075635"/>
    </source>
</evidence>
<evidence type="ECO:0000259" key="1">
    <source>
        <dbReference type="Pfam" id="PF07045"/>
    </source>
</evidence>
<organism evidence="2 3">
    <name type="scientific">Sorangium cellulosum</name>
    <name type="common">Polyangium cellulosum</name>
    <dbReference type="NCBI Taxonomy" id="56"/>
    <lineage>
        <taxon>Bacteria</taxon>
        <taxon>Pseudomonadati</taxon>
        <taxon>Myxococcota</taxon>
        <taxon>Polyangia</taxon>
        <taxon>Polyangiales</taxon>
        <taxon>Polyangiaceae</taxon>
        <taxon>Sorangium</taxon>
    </lineage>
</organism>
<protein>
    <recommendedName>
        <fullName evidence="1">DUF1330 domain-containing protein</fullName>
    </recommendedName>
</protein>
<dbReference type="InterPro" id="IPR010753">
    <property type="entry name" value="DUF1330"/>
</dbReference>
<gene>
    <name evidence="2" type="ORF">BE17_37550</name>
</gene>
<dbReference type="Proteomes" id="UP000075635">
    <property type="component" value="Unassembled WGS sequence"/>
</dbReference>
<dbReference type="Pfam" id="PF07045">
    <property type="entry name" value="DUF1330"/>
    <property type="match status" value="1"/>
</dbReference>
<dbReference type="AlphaFoldDB" id="A0A150RLP1"/>
<sequence length="111" mass="12378">MGAEGRKHVLLMGLQVTDEATYASYRARMTPILSSYGGAFGHDFVVSRVLKGDERINRVFTLLFPDHATQERFFADAQYRAARAELFEPSVATALVLGELELAGSEPEERR</sequence>
<dbReference type="Gene3D" id="3.30.70.100">
    <property type="match status" value="1"/>
</dbReference>
<evidence type="ECO:0000313" key="2">
    <source>
        <dbReference type="EMBL" id="KYF80648.1"/>
    </source>
</evidence>
<reference evidence="2 3" key="1">
    <citation type="submission" date="2014-02" db="EMBL/GenBank/DDBJ databases">
        <title>The small core and large imbalanced accessory genome model reveals a collaborative survival strategy of Sorangium cellulosum strains in nature.</title>
        <authorList>
            <person name="Han K."/>
            <person name="Peng R."/>
            <person name="Blom J."/>
            <person name="Li Y.-Z."/>
        </authorList>
    </citation>
    <scope>NUCLEOTIDE SEQUENCE [LARGE SCALE GENOMIC DNA]</scope>
    <source>
        <strain evidence="2 3">So0011-07</strain>
    </source>
</reference>
<accession>A0A150RLP1</accession>
<name>A0A150RLP1_SORCE</name>
<comment type="caution">
    <text evidence="2">The sequence shown here is derived from an EMBL/GenBank/DDBJ whole genome shotgun (WGS) entry which is preliminary data.</text>
</comment>
<dbReference type="EMBL" id="JEMB01002510">
    <property type="protein sequence ID" value="KYF80648.1"/>
    <property type="molecule type" value="Genomic_DNA"/>
</dbReference>
<feature type="domain" description="DUF1330" evidence="1">
    <location>
        <begin position="13"/>
        <end position="88"/>
    </location>
</feature>
<dbReference type="SUPFAM" id="SSF54909">
    <property type="entry name" value="Dimeric alpha+beta barrel"/>
    <property type="match status" value="1"/>
</dbReference>